<evidence type="ECO:0000256" key="9">
    <source>
        <dbReference type="ARBA" id="ARBA00023160"/>
    </source>
</evidence>
<feature type="transmembrane region" description="Helical" evidence="10">
    <location>
        <begin position="239"/>
        <end position="256"/>
    </location>
</feature>
<dbReference type="GO" id="GO:0005789">
    <property type="term" value="C:endoplasmic reticulum membrane"/>
    <property type="evidence" value="ECO:0007669"/>
    <property type="project" value="TreeGrafter"/>
</dbReference>
<dbReference type="GO" id="GO:0009922">
    <property type="term" value="F:fatty acid elongase activity"/>
    <property type="evidence" value="ECO:0007669"/>
    <property type="project" value="UniProtKB-EC"/>
</dbReference>
<evidence type="ECO:0000256" key="8">
    <source>
        <dbReference type="ARBA" id="ARBA00023136"/>
    </source>
</evidence>
<dbReference type="EMBL" id="CAKASE010000053">
    <property type="protein sequence ID" value="CAG9565347.1"/>
    <property type="molecule type" value="Genomic_DNA"/>
</dbReference>
<keyword evidence="7 10" id="KW-0443">Lipid metabolism</keyword>
<evidence type="ECO:0000256" key="10">
    <source>
        <dbReference type="RuleBase" id="RU361115"/>
    </source>
</evidence>
<keyword evidence="2 10" id="KW-0444">Lipid biosynthesis</keyword>
<evidence type="ECO:0000313" key="12">
    <source>
        <dbReference type="Proteomes" id="UP000789524"/>
    </source>
</evidence>
<comment type="catalytic activity">
    <reaction evidence="10">
        <text>a very-long-chain acyl-CoA + malonyl-CoA + H(+) = a very-long-chain 3-oxoacyl-CoA + CO2 + CoA</text>
        <dbReference type="Rhea" id="RHEA:32727"/>
        <dbReference type="ChEBI" id="CHEBI:15378"/>
        <dbReference type="ChEBI" id="CHEBI:16526"/>
        <dbReference type="ChEBI" id="CHEBI:57287"/>
        <dbReference type="ChEBI" id="CHEBI:57384"/>
        <dbReference type="ChEBI" id="CHEBI:90725"/>
        <dbReference type="ChEBI" id="CHEBI:90736"/>
        <dbReference type="EC" id="2.3.1.199"/>
    </reaction>
</comment>
<dbReference type="PANTHER" id="PTHR11157">
    <property type="entry name" value="FATTY ACID ACYL TRANSFERASE-RELATED"/>
    <property type="match status" value="1"/>
</dbReference>
<keyword evidence="5 10" id="KW-0276">Fatty acid metabolism</keyword>
<feature type="transmembrane region" description="Helical" evidence="10">
    <location>
        <begin position="34"/>
        <end position="51"/>
    </location>
</feature>
<keyword evidence="12" id="KW-1185">Reference proteome</keyword>
<dbReference type="GO" id="GO:0034625">
    <property type="term" value="P:fatty acid elongation, monounsaturated fatty acid"/>
    <property type="evidence" value="ECO:0007669"/>
    <property type="project" value="TreeGrafter"/>
</dbReference>
<feature type="transmembrane region" description="Helical" evidence="10">
    <location>
        <begin position="147"/>
        <end position="165"/>
    </location>
</feature>
<protein>
    <recommendedName>
        <fullName evidence="10">Elongation of very long chain fatty acids protein</fullName>
        <ecNumber evidence="10">2.3.1.199</ecNumber>
    </recommendedName>
    <alternativeName>
        <fullName evidence="10">Very-long-chain 3-oxoacyl-CoA synthase</fullName>
    </alternativeName>
</protein>
<evidence type="ECO:0000256" key="3">
    <source>
        <dbReference type="ARBA" id="ARBA00022679"/>
    </source>
</evidence>
<dbReference type="InterPro" id="IPR002076">
    <property type="entry name" value="ELO_fam"/>
</dbReference>
<dbReference type="GO" id="GO:0030148">
    <property type="term" value="P:sphingolipid biosynthetic process"/>
    <property type="evidence" value="ECO:0007669"/>
    <property type="project" value="TreeGrafter"/>
</dbReference>
<comment type="similarity">
    <text evidence="10">Belongs to the ELO family.</text>
</comment>
<dbReference type="EC" id="2.3.1.199" evidence="10"/>
<sequence>MALILKGAVKLYYYLNDDIADQRVQDWPLMRTPWPGLALLAVYLLTVLKWIPNYMEKRPAYDLRRLLFVYNFIQVLLCMYVTYQSLRLGWFSHYSLFCQPLEEDTPEGYEYAWKVCYIYFCIKLTDLLDTLFFVLRKKQNQVSFLHVYHHCGMVAVSWGMVKWLPGGHTSLLVPVNSTVHIIMYTYYMLTTWDDSYKKSLWWKKHVTQIQILQFTLLLIHFTALVLIEDCPFPRVPSYILIPQNLFMVLLFGDFYYRSYIKTPTVKNK</sequence>
<keyword evidence="6 10" id="KW-1133">Transmembrane helix</keyword>
<feature type="transmembrane region" description="Helical" evidence="10">
    <location>
        <begin position="209"/>
        <end position="227"/>
    </location>
</feature>
<name>A0A8J2QLD6_9NEOP</name>
<organism evidence="11 12">
    <name type="scientific">Danaus chrysippus</name>
    <name type="common">African queen</name>
    <dbReference type="NCBI Taxonomy" id="151541"/>
    <lineage>
        <taxon>Eukaryota</taxon>
        <taxon>Metazoa</taxon>
        <taxon>Ecdysozoa</taxon>
        <taxon>Arthropoda</taxon>
        <taxon>Hexapoda</taxon>
        <taxon>Insecta</taxon>
        <taxon>Pterygota</taxon>
        <taxon>Neoptera</taxon>
        <taxon>Endopterygota</taxon>
        <taxon>Lepidoptera</taxon>
        <taxon>Glossata</taxon>
        <taxon>Ditrysia</taxon>
        <taxon>Papilionoidea</taxon>
        <taxon>Nymphalidae</taxon>
        <taxon>Danainae</taxon>
        <taxon>Danaini</taxon>
        <taxon>Danaina</taxon>
        <taxon>Danaus</taxon>
        <taxon>Anosia</taxon>
    </lineage>
</organism>
<dbReference type="GO" id="GO:0042761">
    <property type="term" value="P:very long-chain fatty acid biosynthetic process"/>
    <property type="evidence" value="ECO:0007669"/>
    <property type="project" value="TreeGrafter"/>
</dbReference>
<dbReference type="GO" id="GO:0019367">
    <property type="term" value="P:fatty acid elongation, saturated fatty acid"/>
    <property type="evidence" value="ECO:0007669"/>
    <property type="project" value="TreeGrafter"/>
</dbReference>
<dbReference type="Pfam" id="PF01151">
    <property type="entry name" value="ELO"/>
    <property type="match status" value="1"/>
</dbReference>
<feature type="transmembrane region" description="Helical" evidence="10">
    <location>
        <begin position="111"/>
        <end position="135"/>
    </location>
</feature>
<evidence type="ECO:0000256" key="6">
    <source>
        <dbReference type="ARBA" id="ARBA00022989"/>
    </source>
</evidence>
<dbReference type="AlphaFoldDB" id="A0A8J2QLD6"/>
<accession>A0A8J2QLD6</accession>
<reference evidence="11" key="1">
    <citation type="submission" date="2021-09" db="EMBL/GenBank/DDBJ databases">
        <authorList>
            <person name="Martin H S."/>
        </authorList>
    </citation>
    <scope>NUCLEOTIDE SEQUENCE</scope>
</reference>
<feature type="transmembrane region" description="Helical" evidence="10">
    <location>
        <begin position="171"/>
        <end position="189"/>
    </location>
</feature>
<dbReference type="GO" id="GO:0034626">
    <property type="term" value="P:fatty acid elongation, polyunsaturated fatty acid"/>
    <property type="evidence" value="ECO:0007669"/>
    <property type="project" value="TreeGrafter"/>
</dbReference>
<evidence type="ECO:0000256" key="2">
    <source>
        <dbReference type="ARBA" id="ARBA00022516"/>
    </source>
</evidence>
<feature type="transmembrane region" description="Helical" evidence="10">
    <location>
        <begin position="63"/>
        <end position="83"/>
    </location>
</feature>
<keyword evidence="8 10" id="KW-0472">Membrane</keyword>
<evidence type="ECO:0000256" key="4">
    <source>
        <dbReference type="ARBA" id="ARBA00022692"/>
    </source>
</evidence>
<evidence type="ECO:0000256" key="7">
    <source>
        <dbReference type="ARBA" id="ARBA00023098"/>
    </source>
</evidence>
<keyword evidence="9 10" id="KW-0275">Fatty acid biosynthesis</keyword>
<comment type="caution">
    <text evidence="11">The sequence shown here is derived from an EMBL/GenBank/DDBJ whole genome shotgun (WGS) entry which is preliminary data.</text>
</comment>
<dbReference type="PROSITE" id="PS01188">
    <property type="entry name" value="ELO"/>
    <property type="match status" value="1"/>
</dbReference>
<dbReference type="PANTHER" id="PTHR11157:SF164">
    <property type="entry name" value="ELONGATION OF VERY LONG CHAIN FATTY ACIDS PROTEIN"/>
    <property type="match status" value="1"/>
</dbReference>
<keyword evidence="4 10" id="KW-0812">Transmembrane</keyword>
<gene>
    <name evidence="11" type="ORF">DCHRY22_LOCUS6202</name>
</gene>
<proteinExistence type="inferred from homology"/>
<keyword evidence="3 10" id="KW-0808">Transferase</keyword>
<dbReference type="OrthoDB" id="434092at2759"/>
<dbReference type="InterPro" id="IPR030457">
    <property type="entry name" value="ELO_CS"/>
</dbReference>
<dbReference type="Proteomes" id="UP000789524">
    <property type="component" value="Unassembled WGS sequence"/>
</dbReference>
<comment type="subcellular location">
    <subcellularLocation>
        <location evidence="1">Membrane</location>
        <topology evidence="1">Multi-pass membrane protein</topology>
    </subcellularLocation>
</comment>
<evidence type="ECO:0000313" key="11">
    <source>
        <dbReference type="EMBL" id="CAG9565347.1"/>
    </source>
</evidence>
<evidence type="ECO:0000256" key="5">
    <source>
        <dbReference type="ARBA" id="ARBA00022832"/>
    </source>
</evidence>
<evidence type="ECO:0000256" key="1">
    <source>
        <dbReference type="ARBA" id="ARBA00004141"/>
    </source>
</evidence>